<dbReference type="PROSITE" id="PS50879">
    <property type="entry name" value="RNASE_H_1"/>
    <property type="match status" value="1"/>
</dbReference>
<name>A0ABR3W163_9PEZI</name>
<evidence type="ECO:0000256" key="5">
    <source>
        <dbReference type="ARBA" id="ARBA00022723"/>
    </source>
</evidence>
<evidence type="ECO:0000256" key="7">
    <source>
        <dbReference type="ARBA" id="ARBA00022801"/>
    </source>
</evidence>
<keyword evidence="5" id="KW-0479">Metal-binding</keyword>
<dbReference type="InterPro" id="IPR050092">
    <property type="entry name" value="RNase_H"/>
</dbReference>
<evidence type="ECO:0000256" key="6">
    <source>
        <dbReference type="ARBA" id="ARBA00022759"/>
    </source>
</evidence>
<dbReference type="Gene3D" id="3.30.420.10">
    <property type="entry name" value="Ribonuclease H-like superfamily/Ribonuclease H"/>
    <property type="match status" value="1"/>
</dbReference>
<evidence type="ECO:0000259" key="8">
    <source>
        <dbReference type="PROSITE" id="PS50879"/>
    </source>
</evidence>
<evidence type="ECO:0000256" key="1">
    <source>
        <dbReference type="ARBA" id="ARBA00000077"/>
    </source>
</evidence>
<comment type="caution">
    <text evidence="9">The sequence shown here is derived from an EMBL/GenBank/DDBJ whole genome shotgun (WGS) entry which is preliminary data.</text>
</comment>
<evidence type="ECO:0000313" key="9">
    <source>
        <dbReference type="EMBL" id="KAL1850656.1"/>
    </source>
</evidence>
<dbReference type="Proteomes" id="UP001583177">
    <property type="component" value="Unassembled WGS sequence"/>
</dbReference>
<organism evidence="9 10">
    <name type="scientific">Diaporthe australafricana</name>
    <dbReference type="NCBI Taxonomy" id="127596"/>
    <lineage>
        <taxon>Eukaryota</taxon>
        <taxon>Fungi</taxon>
        <taxon>Dikarya</taxon>
        <taxon>Ascomycota</taxon>
        <taxon>Pezizomycotina</taxon>
        <taxon>Sordariomycetes</taxon>
        <taxon>Sordariomycetidae</taxon>
        <taxon>Diaporthales</taxon>
        <taxon>Diaporthaceae</taxon>
        <taxon>Diaporthe</taxon>
    </lineage>
</organism>
<keyword evidence="7" id="KW-0378">Hydrolase</keyword>
<dbReference type="EMBL" id="JAWRVE010000184">
    <property type="protein sequence ID" value="KAL1850656.1"/>
    <property type="molecule type" value="Genomic_DNA"/>
</dbReference>
<dbReference type="PANTHER" id="PTHR10642">
    <property type="entry name" value="RIBONUCLEASE H1"/>
    <property type="match status" value="1"/>
</dbReference>
<sequence length="246" mass="27788">MPLPSREEFLAAFGMSEPEKRRGTGINFPAKFIPFDERHRGLPKLHYGVVFCMAPDALMGVDTPRERFIGYDDRRAALMFTDGACLNNGQPNAKAGWAVWFGPEHEARTIFGRLEHKGPFGDVGEQTSNRAELRAAIAGLRCLPWIEDGYNRVVIASDSEYLVEGATAWLKKWIANGWNTARGDAVKNKDLWEMLLGEVERYHEARVVVDFWKILREYNVIADRGAKEGAEMPDEQEFVDIMVPGI</sequence>
<dbReference type="PANTHER" id="PTHR10642:SF26">
    <property type="entry name" value="RIBONUCLEASE H1"/>
    <property type="match status" value="1"/>
</dbReference>
<dbReference type="InterPro" id="IPR002156">
    <property type="entry name" value="RNaseH_domain"/>
</dbReference>
<evidence type="ECO:0000256" key="3">
    <source>
        <dbReference type="ARBA" id="ARBA00012180"/>
    </source>
</evidence>
<protein>
    <recommendedName>
        <fullName evidence="3">ribonuclease H</fullName>
        <ecNumber evidence="3">3.1.26.4</ecNumber>
    </recommendedName>
</protein>
<feature type="domain" description="RNase H type-1" evidence="8">
    <location>
        <begin position="73"/>
        <end position="231"/>
    </location>
</feature>
<reference evidence="9 10" key="1">
    <citation type="journal article" date="2024" name="IMA Fungus">
        <title>IMA Genome - F19 : A genome assembly and annotation guide to empower mycologists, including annotated draft genome sequences of Ceratocystis pirilliformis, Diaporthe australafricana, Fusarium ophioides, Paecilomyces lecythidis, and Sporothrix stenoceras.</title>
        <authorList>
            <person name="Aylward J."/>
            <person name="Wilson A.M."/>
            <person name="Visagie C.M."/>
            <person name="Spraker J."/>
            <person name="Barnes I."/>
            <person name="Buitendag C."/>
            <person name="Ceriani C."/>
            <person name="Del Mar Angel L."/>
            <person name="du Plessis D."/>
            <person name="Fuchs T."/>
            <person name="Gasser K."/>
            <person name="Kramer D."/>
            <person name="Li W."/>
            <person name="Munsamy K."/>
            <person name="Piso A."/>
            <person name="Price J.L."/>
            <person name="Sonnekus B."/>
            <person name="Thomas C."/>
            <person name="van der Nest A."/>
            <person name="van Dijk A."/>
            <person name="van Heerden A."/>
            <person name="van Vuuren N."/>
            <person name="Yilmaz N."/>
            <person name="Duong T.A."/>
            <person name="van der Merwe N.A."/>
            <person name="Wingfield M.J."/>
            <person name="Wingfield B.D."/>
        </authorList>
    </citation>
    <scope>NUCLEOTIDE SEQUENCE [LARGE SCALE GENOMIC DNA]</scope>
    <source>
        <strain evidence="9 10">CMW 18300</strain>
    </source>
</reference>
<gene>
    <name evidence="9" type="ORF">Daus18300_012867</name>
</gene>
<comment type="catalytic activity">
    <reaction evidence="1">
        <text>Endonucleolytic cleavage to 5'-phosphomonoester.</text>
        <dbReference type="EC" id="3.1.26.4"/>
    </reaction>
</comment>
<evidence type="ECO:0000256" key="4">
    <source>
        <dbReference type="ARBA" id="ARBA00022722"/>
    </source>
</evidence>
<evidence type="ECO:0000256" key="2">
    <source>
        <dbReference type="ARBA" id="ARBA00005300"/>
    </source>
</evidence>
<evidence type="ECO:0000313" key="10">
    <source>
        <dbReference type="Proteomes" id="UP001583177"/>
    </source>
</evidence>
<keyword evidence="4" id="KW-0540">Nuclease</keyword>
<proteinExistence type="inferred from homology"/>
<keyword evidence="6" id="KW-0255">Endonuclease</keyword>
<dbReference type="InterPro" id="IPR036397">
    <property type="entry name" value="RNaseH_sf"/>
</dbReference>
<dbReference type="SUPFAM" id="SSF53098">
    <property type="entry name" value="Ribonuclease H-like"/>
    <property type="match status" value="1"/>
</dbReference>
<dbReference type="EC" id="3.1.26.4" evidence="3"/>
<dbReference type="InterPro" id="IPR012337">
    <property type="entry name" value="RNaseH-like_sf"/>
</dbReference>
<keyword evidence="10" id="KW-1185">Reference proteome</keyword>
<comment type="similarity">
    <text evidence="2">Belongs to the RNase H family.</text>
</comment>
<dbReference type="CDD" id="cd13934">
    <property type="entry name" value="RNase_H_Dikarya_like"/>
    <property type="match status" value="1"/>
</dbReference>
<accession>A0ABR3W163</accession>
<dbReference type="Pfam" id="PF00075">
    <property type="entry name" value="RNase_H"/>
    <property type="match status" value="1"/>
</dbReference>